<feature type="transmembrane region" description="Helical" evidence="12">
    <location>
        <begin position="376"/>
        <end position="397"/>
    </location>
</feature>
<feature type="transmembrane region" description="Helical" evidence="12">
    <location>
        <begin position="107"/>
        <end position="125"/>
    </location>
</feature>
<comment type="caution">
    <text evidence="13">The sequence shown here is derived from an EMBL/GenBank/DDBJ whole genome shotgun (WGS) entry which is preliminary data.</text>
</comment>
<evidence type="ECO:0000256" key="11">
    <source>
        <dbReference type="ARBA" id="ARBA00048044"/>
    </source>
</evidence>
<dbReference type="Proteomes" id="UP001597413">
    <property type="component" value="Unassembled WGS sequence"/>
</dbReference>
<feature type="transmembrane region" description="Helical" evidence="12">
    <location>
        <begin position="212"/>
        <end position="232"/>
    </location>
</feature>
<evidence type="ECO:0000256" key="12">
    <source>
        <dbReference type="SAM" id="Phobius"/>
    </source>
</evidence>
<gene>
    <name evidence="13" type="ORF">ACFSM0_14765</name>
</gene>
<dbReference type="InterPro" id="IPR003780">
    <property type="entry name" value="COX15/CtaA_fam"/>
</dbReference>
<keyword evidence="4" id="KW-0479">Metal-binding</keyword>
<comment type="pathway">
    <text evidence="10">Porphyrin-containing compound metabolism; heme A biosynthesis; heme A from heme O: step 1/1.</text>
</comment>
<sequence>MGMKPAKNRNRALFEEVGVETPRQMPVKPQGGMIDARPKGARGAVRLWMASLIVLALLMLGFDTLPIPEPVAQAAPFTGAAMLAVWVLGALGLAMGRKFPRGWAGRSLGLGAFCLLAFASDPAVFSMSAKALRGDVAPAAATVVPATEALPPLPLLPAAPPTAAPEALAPDPAGSPGKTPALLDQLRALGSEAAQIAADQIGGMREAIGAPVLAALRAGLAFLITGFGFWYAALLGRSEAELISARRQGEAGLAGLATGLMHLGFVQLVIGALTSALGAGAVHMDWPLMGGAFFPADALTLEPLWRNAFENPALVQFVHRIVGYLILLLGLVALIRSRRSVHGVTRAAFLIAFIWLVLQIALGVVTLLRADSQPLALTHFGVALLFWVFVIRARFLARYPRVQSIRRS</sequence>
<reference evidence="14" key="1">
    <citation type="journal article" date="2019" name="Int. J. Syst. Evol. Microbiol.">
        <title>The Global Catalogue of Microorganisms (GCM) 10K type strain sequencing project: providing services to taxonomists for standard genome sequencing and annotation.</title>
        <authorList>
            <consortium name="The Broad Institute Genomics Platform"/>
            <consortium name="The Broad Institute Genome Sequencing Center for Infectious Disease"/>
            <person name="Wu L."/>
            <person name="Ma J."/>
        </authorList>
    </citation>
    <scope>NUCLEOTIDE SEQUENCE [LARGE SCALE GENOMIC DNA]</scope>
    <source>
        <strain evidence="14">CCUG 55131</strain>
    </source>
</reference>
<organism evidence="13 14">
    <name type="scientific">Rhodobacter lacus</name>
    <dbReference type="NCBI Taxonomy" id="1641972"/>
    <lineage>
        <taxon>Bacteria</taxon>
        <taxon>Pseudomonadati</taxon>
        <taxon>Pseudomonadota</taxon>
        <taxon>Alphaproteobacteria</taxon>
        <taxon>Rhodobacterales</taxon>
        <taxon>Rhodobacter group</taxon>
        <taxon>Rhodobacter</taxon>
    </lineage>
</organism>
<feature type="transmembrane region" description="Helical" evidence="12">
    <location>
        <begin position="253"/>
        <end position="279"/>
    </location>
</feature>
<comment type="cofactor">
    <cofactor evidence="1">
        <name>heme b</name>
        <dbReference type="ChEBI" id="CHEBI:60344"/>
    </cofactor>
</comment>
<comment type="subcellular location">
    <subcellularLocation>
        <location evidence="2">Membrane</location>
        <topology evidence="2">Multi-pass membrane protein</topology>
    </subcellularLocation>
</comment>
<keyword evidence="3 12" id="KW-0812">Transmembrane</keyword>
<dbReference type="EMBL" id="JBHUIX010000013">
    <property type="protein sequence ID" value="MFD2175354.1"/>
    <property type="molecule type" value="Genomic_DNA"/>
</dbReference>
<evidence type="ECO:0000256" key="3">
    <source>
        <dbReference type="ARBA" id="ARBA00022692"/>
    </source>
</evidence>
<evidence type="ECO:0000256" key="6">
    <source>
        <dbReference type="ARBA" id="ARBA00023002"/>
    </source>
</evidence>
<dbReference type="PANTHER" id="PTHR23289:SF2">
    <property type="entry name" value="CYTOCHROME C OXIDASE ASSEMBLY PROTEIN COX15 HOMOLOG"/>
    <property type="match status" value="1"/>
</dbReference>
<proteinExistence type="predicted"/>
<feature type="transmembrane region" description="Helical" evidence="12">
    <location>
        <begin position="74"/>
        <end position="95"/>
    </location>
</feature>
<evidence type="ECO:0000313" key="13">
    <source>
        <dbReference type="EMBL" id="MFD2175354.1"/>
    </source>
</evidence>
<dbReference type="PANTHER" id="PTHR23289">
    <property type="entry name" value="CYTOCHROME C OXIDASE ASSEMBLY PROTEIN COX15"/>
    <property type="match status" value="1"/>
</dbReference>
<name>A0ABW5ABM3_9RHOB</name>
<evidence type="ECO:0000256" key="7">
    <source>
        <dbReference type="ARBA" id="ARBA00023004"/>
    </source>
</evidence>
<keyword evidence="8" id="KW-0350">Heme biosynthesis</keyword>
<evidence type="ECO:0000313" key="14">
    <source>
        <dbReference type="Proteomes" id="UP001597413"/>
    </source>
</evidence>
<evidence type="ECO:0000256" key="2">
    <source>
        <dbReference type="ARBA" id="ARBA00004141"/>
    </source>
</evidence>
<dbReference type="Pfam" id="PF02628">
    <property type="entry name" value="COX15-CtaA"/>
    <property type="match status" value="1"/>
</dbReference>
<comment type="catalytic activity">
    <reaction evidence="11">
        <text>Fe(II)-heme o + 2 A + H2O = Fe(II)-heme a + 2 AH2</text>
        <dbReference type="Rhea" id="RHEA:63388"/>
        <dbReference type="ChEBI" id="CHEBI:13193"/>
        <dbReference type="ChEBI" id="CHEBI:15377"/>
        <dbReference type="ChEBI" id="CHEBI:17499"/>
        <dbReference type="ChEBI" id="CHEBI:60530"/>
        <dbReference type="ChEBI" id="CHEBI:61715"/>
        <dbReference type="EC" id="1.17.99.9"/>
    </reaction>
    <physiologicalReaction direction="left-to-right" evidence="11">
        <dbReference type="Rhea" id="RHEA:63389"/>
    </physiologicalReaction>
</comment>
<keyword evidence="6" id="KW-0560">Oxidoreductase</keyword>
<protein>
    <submittedName>
        <fullName evidence="13">COX15/CtaA family protein</fullName>
    </submittedName>
</protein>
<dbReference type="InterPro" id="IPR023754">
    <property type="entry name" value="HemeA_Synthase_type2"/>
</dbReference>
<feature type="transmembrane region" description="Helical" evidence="12">
    <location>
        <begin position="317"/>
        <end position="335"/>
    </location>
</feature>
<accession>A0ABW5ABM3</accession>
<keyword evidence="5 12" id="KW-1133">Transmembrane helix</keyword>
<evidence type="ECO:0000256" key="5">
    <source>
        <dbReference type="ARBA" id="ARBA00022989"/>
    </source>
</evidence>
<evidence type="ECO:0000256" key="10">
    <source>
        <dbReference type="ARBA" id="ARBA00044501"/>
    </source>
</evidence>
<dbReference type="RefSeq" id="WP_377391930.1">
    <property type="nucleotide sequence ID" value="NZ_JBHUIX010000013.1"/>
</dbReference>
<evidence type="ECO:0000256" key="8">
    <source>
        <dbReference type="ARBA" id="ARBA00023133"/>
    </source>
</evidence>
<evidence type="ECO:0000256" key="1">
    <source>
        <dbReference type="ARBA" id="ARBA00001970"/>
    </source>
</evidence>
<evidence type="ECO:0000256" key="4">
    <source>
        <dbReference type="ARBA" id="ARBA00022723"/>
    </source>
</evidence>
<keyword evidence="7" id="KW-0408">Iron</keyword>
<feature type="transmembrane region" description="Helical" evidence="12">
    <location>
        <begin position="43"/>
        <end position="62"/>
    </location>
</feature>
<keyword evidence="14" id="KW-1185">Reference proteome</keyword>
<feature type="transmembrane region" description="Helical" evidence="12">
    <location>
        <begin position="347"/>
        <end position="370"/>
    </location>
</feature>
<evidence type="ECO:0000256" key="9">
    <source>
        <dbReference type="ARBA" id="ARBA00023136"/>
    </source>
</evidence>
<keyword evidence="9 12" id="KW-0472">Membrane</keyword>